<dbReference type="Proteomes" id="UP000593591">
    <property type="component" value="Chromosome"/>
</dbReference>
<gene>
    <name evidence="2" type="ORF">DYE49_03735</name>
</gene>
<proteinExistence type="predicted"/>
<evidence type="ECO:0000256" key="1">
    <source>
        <dbReference type="SAM" id="Phobius"/>
    </source>
</evidence>
<evidence type="ECO:0000313" key="3">
    <source>
        <dbReference type="Proteomes" id="UP000593591"/>
    </source>
</evidence>
<feature type="transmembrane region" description="Helical" evidence="1">
    <location>
        <begin position="128"/>
        <end position="147"/>
    </location>
</feature>
<organism evidence="2 3">
    <name type="scientific">Treponema rectale</name>
    <dbReference type="NCBI Taxonomy" id="744512"/>
    <lineage>
        <taxon>Bacteria</taxon>
        <taxon>Pseudomonadati</taxon>
        <taxon>Spirochaetota</taxon>
        <taxon>Spirochaetia</taxon>
        <taxon>Spirochaetales</taxon>
        <taxon>Treponemataceae</taxon>
        <taxon>Treponema</taxon>
    </lineage>
</organism>
<dbReference type="AlphaFoldDB" id="A0A7M1XKT3"/>
<feature type="transmembrane region" description="Helical" evidence="1">
    <location>
        <begin position="64"/>
        <end position="83"/>
    </location>
</feature>
<name>A0A7M1XKT3_9SPIR</name>
<feature type="transmembrane region" description="Helical" evidence="1">
    <location>
        <begin position="153"/>
        <end position="172"/>
    </location>
</feature>
<dbReference type="KEGG" id="trc:DYE49_03735"/>
<protein>
    <submittedName>
        <fullName evidence="2">Uncharacterized protein</fullName>
    </submittedName>
</protein>
<keyword evidence="1" id="KW-0472">Membrane</keyword>
<keyword evidence="1" id="KW-0812">Transmembrane</keyword>
<dbReference type="EMBL" id="CP031517">
    <property type="protein sequence ID" value="QOS39615.1"/>
    <property type="molecule type" value="Genomic_DNA"/>
</dbReference>
<reference evidence="2 3" key="1">
    <citation type="submission" date="2018-08" db="EMBL/GenBank/DDBJ databases">
        <title>The first complete genome of Treponema rectale (CHPAT), a commensal spirochete of the bovine rectum.</title>
        <authorList>
            <person name="Staton G.J."/>
            <person name="Clegg S.R."/>
            <person name="Carter S.D."/>
            <person name="Radford A.D."/>
            <person name="Darby A."/>
            <person name="Hall N."/>
            <person name="Birtles R.J."/>
            <person name="Evans N.J."/>
        </authorList>
    </citation>
    <scope>NUCLEOTIDE SEQUENCE [LARGE SCALE GENOMIC DNA]</scope>
    <source>
        <strain evidence="2 3">CHPA</strain>
    </source>
</reference>
<keyword evidence="1" id="KW-1133">Transmembrane helix</keyword>
<accession>A0A7M1XKT3</accession>
<feature type="transmembrane region" description="Helical" evidence="1">
    <location>
        <begin position="33"/>
        <end position="52"/>
    </location>
</feature>
<sequence>MGVLEGILFGALVWAVVGVVCYFLNLTLFRIGLIRNLMILILGIAMMIMGFSGGFVSDDFGSDFFASFILFGSSISILVILMANTYSLEDYSYDQEYQVDYYDWNDILHDYVHTYSYTKTERIGHSQFFYLYVGGGVAGAILSYLAISMEMFWLFGVLGLLVVVALLLLPFIKKFLKR</sequence>
<evidence type="ECO:0000313" key="2">
    <source>
        <dbReference type="EMBL" id="QOS39615.1"/>
    </source>
</evidence>
<feature type="transmembrane region" description="Helical" evidence="1">
    <location>
        <begin position="6"/>
        <end position="26"/>
    </location>
</feature>